<evidence type="ECO:0000256" key="2">
    <source>
        <dbReference type="SAM" id="Phobius"/>
    </source>
</evidence>
<keyword evidence="2" id="KW-0472">Membrane</keyword>
<protein>
    <submittedName>
        <fullName evidence="3">Uncharacterized protein</fullName>
    </submittedName>
</protein>
<keyword evidence="2" id="KW-1133">Transmembrane helix</keyword>
<reference evidence="3 4" key="1">
    <citation type="submission" date="2019-07" db="EMBL/GenBank/DDBJ databases">
        <title>Lentzea xizangensis sp. nov., isolated from Qinghai-Tibetan Plateau Soils.</title>
        <authorList>
            <person name="Huang J."/>
        </authorList>
    </citation>
    <scope>NUCLEOTIDE SEQUENCE [LARGE SCALE GENOMIC DNA]</scope>
    <source>
        <strain evidence="3 4">FXJ1.1311</strain>
    </source>
</reference>
<feature type="compositionally biased region" description="Basic and acidic residues" evidence="1">
    <location>
        <begin position="232"/>
        <end position="268"/>
    </location>
</feature>
<evidence type="ECO:0000313" key="3">
    <source>
        <dbReference type="EMBL" id="TWP45952.1"/>
    </source>
</evidence>
<dbReference type="RefSeq" id="WP_146359137.1">
    <property type="nucleotide sequence ID" value="NZ_VOBR01000037.1"/>
</dbReference>
<evidence type="ECO:0000256" key="1">
    <source>
        <dbReference type="SAM" id="MobiDB-lite"/>
    </source>
</evidence>
<keyword evidence="4" id="KW-1185">Reference proteome</keyword>
<dbReference type="AlphaFoldDB" id="A0A563EH84"/>
<name>A0A563EH84_9PSEU</name>
<sequence length="387" mass="43819">MRDIRTVMGEERRDDRQPHERLKECGDLYATVAAWLELPELDEPQRPKVLDYVLLQAIKHEARAKRDVRSAGELLGFTQYSEDDIDKILAREPATEDFPLKNRERRTAWKPVRLLLAGTHQDPPIKIRQARDKQDHWTEAAAEALYHYLQYVRATPAAAKKLYSELGLVLPTAKWRRLTIRVAKSVAAAAIAIGFIIVLLDWAGMVRIGSPSSSKGPETKAEDIRALEQRYDGKDPRGYGKYPRSKEVERDSVCADKARPSEDLKENKPPVMGPDGKDVAVIELRRSTVPECETIIWARVLWNERNETATYKIPDGWTLHVIAHRPSTKTSFDFPEPEDGPNGRHDSPILYALSPMMTTASGCAYVEVYFTNSDRRTVSASTSCVKI</sequence>
<evidence type="ECO:0000313" key="4">
    <source>
        <dbReference type="Proteomes" id="UP000316639"/>
    </source>
</evidence>
<dbReference type="OrthoDB" id="3696452at2"/>
<dbReference type="EMBL" id="VOBR01000037">
    <property type="protein sequence ID" value="TWP45952.1"/>
    <property type="molecule type" value="Genomic_DNA"/>
</dbReference>
<keyword evidence="2" id="KW-0812">Transmembrane</keyword>
<dbReference type="Proteomes" id="UP000316639">
    <property type="component" value="Unassembled WGS sequence"/>
</dbReference>
<proteinExistence type="predicted"/>
<gene>
    <name evidence="3" type="ORF">FKR81_37665</name>
</gene>
<comment type="caution">
    <text evidence="3">The sequence shown here is derived from an EMBL/GenBank/DDBJ whole genome shotgun (WGS) entry which is preliminary data.</text>
</comment>
<accession>A0A563EH84</accession>
<feature type="transmembrane region" description="Helical" evidence="2">
    <location>
        <begin position="186"/>
        <end position="205"/>
    </location>
</feature>
<feature type="region of interest" description="Disordered" evidence="1">
    <location>
        <begin position="232"/>
        <end position="275"/>
    </location>
</feature>
<organism evidence="3 4">
    <name type="scientific">Lentzea tibetensis</name>
    <dbReference type="NCBI Taxonomy" id="2591470"/>
    <lineage>
        <taxon>Bacteria</taxon>
        <taxon>Bacillati</taxon>
        <taxon>Actinomycetota</taxon>
        <taxon>Actinomycetes</taxon>
        <taxon>Pseudonocardiales</taxon>
        <taxon>Pseudonocardiaceae</taxon>
        <taxon>Lentzea</taxon>
    </lineage>
</organism>